<dbReference type="RefSeq" id="WP_361700460.1">
    <property type="nucleotide sequence ID" value="NZ_JBEZVE010000001.1"/>
</dbReference>
<keyword evidence="1" id="KW-0472">Membrane</keyword>
<dbReference type="SMART" id="SM00327">
    <property type="entry name" value="VWA"/>
    <property type="match status" value="1"/>
</dbReference>
<dbReference type="InterPro" id="IPR002035">
    <property type="entry name" value="VWF_A"/>
</dbReference>
<reference evidence="3 4" key="1">
    <citation type="submission" date="2024-06" db="EMBL/GenBank/DDBJ databases">
        <title>The Natural Products Discovery Center: Release of the First 8490 Sequenced Strains for Exploring Actinobacteria Biosynthetic Diversity.</title>
        <authorList>
            <person name="Kalkreuter E."/>
            <person name="Kautsar S.A."/>
            <person name="Yang D."/>
            <person name="Bader C.D."/>
            <person name="Teijaro C.N."/>
            <person name="Fluegel L."/>
            <person name="Davis C.M."/>
            <person name="Simpson J.R."/>
            <person name="Lauterbach L."/>
            <person name="Steele A.D."/>
            <person name="Gui C."/>
            <person name="Meng S."/>
            <person name="Li G."/>
            <person name="Viehrig K."/>
            <person name="Ye F."/>
            <person name="Su P."/>
            <person name="Kiefer A.F."/>
            <person name="Nichols A."/>
            <person name="Cepeda A.J."/>
            <person name="Yan W."/>
            <person name="Fan B."/>
            <person name="Jiang Y."/>
            <person name="Adhikari A."/>
            <person name="Zheng C.-J."/>
            <person name="Schuster L."/>
            <person name="Cowan T.M."/>
            <person name="Smanski M.J."/>
            <person name="Chevrette M.G."/>
            <person name="De Carvalho L.P.S."/>
            <person name="Shen B."/>
        </authorList>
    </citation>
    <scope>NUCLEOTIDE SEQUENCE [LARGE SCALE GENOMIC DNA]</scope>
    <source>
        <strain evidence="3 4">NPDC033843</strain>
    </source>
</reference>
<feature type="domain" description="VWFA" evidence="2">
    <location>
        <begin position="441"/>
        <end position="641"/>
    </location>
</feature>
<keyword evidence="4" id="KW-1185">Reference proteome</keyword>
<evidence type="ECO:0000313" key="3">
    <source>
        <dbReference type="EMBL" id="MEU3779074.1"/>
    </source>
</evidence>
<dbReference type="Proteomes" id="UP001550739">
    <property type="component" value="Unassembled WGS sequence"/>
</dbReference>
<evidence type="ECO:0000259" key="2">
    <source>
        <dbReference type="PROSITE" id="PS50234"/>
    </source>
</evidence>
<name>A0ABV2Z955_9ACTN</name>
<gene>
    <name evidence="3" type="ORF">AB0E89_00545</name>
</gene>
<dbReference type="EMBL" id="JBEZVE010000001">
    <property type="protein sequence ID" value="MEU3779074.1"/>
    <property type="molecule type" value="Genomic_DNA"/>
</dbReference>
<feature type="transmembrane region" description="Helical" evidence="1">
    <location>
        <begin position="21"/>
        <end position="42"/>
    </location>
</feature>
<dbReference type="SUPFAM" id="SSF53300">
    <property type="entry name" value="vWA-like"/>
    <property type="match status" value="1"/>
</dbReference>
<proteinExistence type="predicted"/>
<accession>A0ABV2Z955</accession>
<evidence type="ECO:0000313" key="4">
    <source>
        <dbReference type="Proteomes" id="UP001550739"/>
    </source>
</evidence>
<evidence type="ECO:0000256" key="1">
    <source>
        <dbReference type="SAM" id="Phobius"/>
    </source>
</evidence>
<keyword evidence="1" id="KW-1133">Transmembrane helix</keyword>
<dbReference type="SUPFAM" id="SSF53850">
    <property type="entry name" value="Periplasmic binding protein-like II"/>
    <property type="match status" value="1"/>
</dbReference>
<sequence length="645" mass="69176">MAQLRTGRGKGTGKKGVKRGWKGRVVVWVPLTATAVALGLVVQSCGSGETHGKDAKPLSGPVSPSLAACEQANAAPLTIAASVDKSEPLRLAADAYGTRTAGGKCLAIKVEDKNSGDGMRALVAGWGESDGAKPDVWAPAGSTWLSLARAEAKGANAQQFPEQAESIVQSPLTIAMPKPMAEALNWPERRFTWKQLAEWAKNANGFWADHKKPEWGAFKLGKTNPRYSTSGLNATVAAFYAKTGTSGELGIPHIDNPDNRAFVKSIEQAAVHYGDTTLTFLSNLREADRSSPQKAMSYISAVTLEESSVVAYNAGYPCGALSADPDCKRTALPDTPLVSFYPKDGVPFSDHPYIELNGMSSAKKAVADDFLRYLQSPEVYGKQFAPYGFRTHEGKIPNGSTQLVQAAGVLPEAQFTRMPMPRGDVLGHLLEIWPALRRRANVRIVIDTSESMNDVIPGVGDTKMERLKQAESKLFGEFVGTDRVGLWKFSDASTLQGEHDYKELVPLGPYDQKLAGGTRAGLLADNVKNLVAEGATGLNDTLDAATEAMRHDYDPQAINAIVLLTDGRNEDSGSLTQAELLKRIGDPAQHQIRVFTIAYGSEADEDDANGRSALEDIAHASGGKDYDAKKAETIEQVITSVISNF</sequence>
<dbReference type="InterPro" id="IPR036465">
    <property type="entry name" value="vWFA_dom_sf"/>
</dbReference>
<keyword evidence="1" id="KW-0812">Transmembrane</keyword>
<protein>
    <submittedName>
        <fullName evidence="3">Substrate-binding domain-containing protein</fullName>
    </submittedName>
</protein>
<comment type="caution">
    <text evidence="3">The sequence shown here is derived from an EMBL/GenBank/DDBJ whole genome shotgun (WGS) entry which is preliminary data.</text>
</comment>
<dbReference type="Pfam" id="PF13531">
    <property type="entry name" value="SBP_bac_11"/>
    <property type="match status" value="1"/>
</dbReference>
<organism evidence="3 4">
    <name type="scientific">Streptomyces sp. 900129855</name>
    <dbReference type="NCBI Taxonomy" id="3155129"/>
    <lineage>
        <taxon>Bacteria</taxon>
        <taxon>Bacillati</taxon>
        <taxon>Actinomycetota</taxon>
        <taxon>Actinomycetes</taxon>
        <taxon>Kitasatosporales</taxon>
        <taxon>Streptomycetaceae</taxon>
        <taxon>Streptomyces</taxon>
    </lineage>
</organism>
<dbReference type="PROSITE" id="PS50234">
    <property type="entry name" value="VWFA"/>
    <property type="match status" value="1"/>
</dbReference>
<dbReference type="Pfam" id="PF00092">
    <property type="entry name" value="VWA"/>
    <property type="match status" value="1"/>
</dbReference>
<dbReference type="Gene3D" id="3.40.50.410">
    <property type="entry name" value="von Willebrand factor, type A domain"/>
    <property type="match status" value="1"/>
</dbReference>